<keyword evidence="1" id="KW-0560">Oxidoreductase</keyword>
<dbReference type="Proteomes" id="UP000033966">
    <property type="component" value="Unassembled WGS sequence"/>
</dbReference>
<evidence type="ECO:0000259" key="2">
    <source>
        <dbReference type="SMART" id="SM00846"/>
    </source>
</evidence>
<dbReference type="PATRIC" id="fig|1618662.3.peg.558"/>
<sequence>MTKIAINGFGRIGRLFFKQIFEEKDIEVVAINDLGNLENLAYLLKYDTVYGRYDKKVQVDADGRKLVVDEKGIAFLQERDPMNLPWKAMDVDIVVE</sequence>
<dbReference type="InterPro" id="IPR036291">
    <property type="entry name" value="NAD(P)-bd_dom_sf"/>
</dbReference>
<dbReference type="GO" id="GO:0016620">
    <property type="term" value="F:oxidoreductase activity, acting on the aldehyde or oxo group of donors, NAD or NADP as acceptor"/>
    <property type="evidence" value="ECO:0007669"/>
    <property type="project" value="InterPro"/>
</dbReference>
<evidence type="ECO:0000256" key="1">
    <source>
        <dbReference type="ARBA" id="ARBA00023002"/>
    </source>
</evidence>
<protein>
    <submittedName>
        <fullName evidence="3">Glyceraldehyde-3-phosphate dehydrogenase, type I</fullName>
    </submittedName>
</protein>
<proteinExistence type="predicted"/>
<feature type="domain" description="Glyceraldehyde 3-phosphate dehydrogenase NAD(P) binding" evidence="2">
    <location>
        <begin position="2"/>
        <end position="96"/>
    </location>
</feature>
<reference evidence="3 4" key="1">
    <citation type="journal article" date="2015" name="Nature">
        <title>rRNA introns, odd ribosomes, and small enigmatic genomes across a large radiation of phyla.</title>
        <authorList>
            <person name="Brown C.T."/>
            <person name="Hug L.A."/>
            <person name="Thomas B.C."/>
            <person name="Sharon I."/>
            <person name="Castelle C.J."/>
            <person name="Singh A."/>
            <person name="Wilkins M.J."/>
            <person name="Williams K.H."/>
            <person name="Banfield J.F."/>
        </authorList>
    </citation>
    <scope>NUCLEOTIDE SEQUENCE [LARGE SCALE GENOMIC DNA]</scope>
</reference>
<evidence type="ECO:0000313" key="3">
    <source>
        <dbReference type="EMBL" id="KKT90688.1"/>
    </source>
</evidence>
<name>A0A0G1L4G9_9BACT</name>
<accession>A0A0G1L4G9</accession>
<dbReference type="Gene3D" id="3.40.50.720">
    <property type="entry name" value="NAD(P)-binding Rossmann-like Domain"/>
    <property type="match status" value="1"/>
</dbReference>
<gene>
    <name evidence="3" type="ORF">UW92_C0030G0016</name>
</gene>
<dbReference type="SMART" id="SM00846">
    <property type="entry name" value="Gp_dh_N"/>
    <property type="match status" value="1"/>
</dbReference>
<dbReference type="SUPFAM" id="SSF51735">
    <property type="entry name" value="NAD(P)-binding Rossmann-fold domains"/>
    <property type="match status" value="1"/>
</dbReference>
<organism evidence="3 4">
    <name type="scientific">Candidatus Jorgensenbacteria bacterium GW2011_GWA2_45_13</name>
    <dbReference type="NCBI Taxonomy" id="1618662"/>
    <lineage>
        <taxon>Bacteria</taxon>
        <taxon>Candidatus Joergenseniibacteriota</taxon>
    </lineage>
</organism>
<dbReference type="PANTHER" id="PTHR43148">
    <property type="entry name" value="GLYCERALDEHYDE-3-PHOSPHATE DEHYDROGENASE 2"/>
    <property type="match status" value="1"/>
</dbReference>
<dbReference type="AlphaFoldDB" id="A0A0G1L4G9"/>
<dbReference type="Pfam" id="PF00044">
    <property type="entry name" value="Gp_dh_N"/>
    <property type="match status" value="1"/>
</dbReference>
<dbReference type="GO" id="GO:0051287">
    <property type="term" value="F:NAD binding"/>
    <property type="evidence" value="ECO:0007669"/>
    <property type="project" value="InterPro"/>
</dbReference>
<dbReference type="InterPro" id="IPR020831">
    <property type="entry name" value="GlycerAld/Erythrose_P_DH"/>
</dbReference>
<comment type="caution">
    <text evidence="3">The sequence shown here is derived from an EMBL/GenBank/DDBJ whole genome shotgun (WGS) entry which is preliminary data.</text>
</comment>
<evidence type="ECO:0000313" key="4">
    <source>
        <dbReference type="Proteomes" id="UP000033966"/>
    </source>
</evidence>
<dbReference type="EMBL" id="LCKF01000030">
    <property type="protein sequence ID" value="KKT90688.1"/>
    <property type="molecule type" value="Genomic_DNA"/>
</dbReference>
<dbReference type="InterPro" id="IPR020828">
    <property type="entry name" value="GlycerAld_3-P_DH_NAD(P)-bd"/>
</dbReference>